<evidence type="ECO:0000256" key="1">
    <source>
        <dbReference type="SAM" id="MobiDB-lite"/>
    </source>
</evidence>
<gene>
    <name evidence="2" type="primary">OSJNBa0023I13.17</name>
</gene>
<organism evidence="2 3">
    <name type="scientific">Oryza sativa subsp. japonica</name>
    <name type="common">Rice</name>
    <dbReference type="NCBI Taxonomy" id="39947"/>
    <lineage>
        <taxon>Eukaryota</taxon>
        <taxon>Viridiplantae</taxon>
        <taxon>Streptophyta</taxon>
        <taxon>Embryophyta</taxon>
        <taxon>Tracheophyta</taxon>
        <taxon>Spermatophyta</taxon>
        <taxon>Magnoliopsida</taxon>
        <taxon>Liliopsida</taxon>
        <taxon>Poales</taxon>
        <taxon>Poaceae</taxon>
        <taxon>BOP clade</taxon>
        <taxon>Oryzoideae</taxon>
        <taxon>Oryzeae</taxon>
        <taxon>Oryzinae</taxon>
        <taxon>Oryza</taxon>
        <taxon>Oryza sativa</taxon>
    </lineage>
</organism>
<protein>
    <submittedName>
        <fullName evidence="2">Uncharacterized protein</fullName>
    </submittedName>
</protein>
<evidence type="ECO:0000313" key="3">
    <source>
        <dbReference type="Proteomes" id="UP000000763"/>
    </source>
</evidence>
<evidence type="ECO:0000313" key="2">
    <source>
        <dbReference type="EMBL" id="BAC99926.1"/>
    </source>
</evidence>
<accession>Q6YTL0</accession>
<feature type="compositionally biased region" description="Basic residues" evidence="1">
    <location>
        <begin position="27"/>
        <end position="43"/>
    </location>
</feature>
<reference evidence="3" key="2">
    <citation type="journal article" date="2008" name="Nucleic Acids Res.">
        <title>The rice annotation project database (RAP-DB): 2008 update.</title>
        <authorList>
            <consortium name="The rice annotation project (RAP)"/>
        </authorList>
    </citation>
    <scope>GENOME REANNOTATION</scope>
    <source>
        <strain evidence="3">cv. Nipponbare</strain>
    </source>
</reference>
<sequence>MSPRGHLWREVVAAVERHEGTGPAATRARRWRRARRKERRRRRRRLRRLDDEEEEQLRHSLGCGGVQAVDPSAAGGASHKYGVAEACGLWIQRRRVSDGGVAVVLGTCGLATTCDPAPTSSPALAASRHRPPRLSPACWRAPARHRAPFPPSTHAPSPLVLCAPASFLRVRDATAHPPHTGELLHHTG</sequence>
<dbReference type="Proteomes" id="UP000000763">
    <property type="component" value="Chromosome 8"/>
</dbReference>
<proteinExistence type="predicted"/>
<dbReference type="AlphaFoldDB" id="Q6YTL0"/>
<feature type="region of interest" description="Disordered" evidence="1">
    <location>
        <begin position="18"/>
        <end position="43"/>
    </location>
</feature>
<dbReference type="EMBL" id="AP006064">
    <property type="protein sequence ID" value="BAC99926.1"/>
    <property type="molecule type" value="Genomic_DNA"/>
</dbReference>
<reference evidence="3" key="1">
    <citation type="journal article" date="2005" name="Nature">
        <title>The map-based sequence of the rice genome.</title>
        <authorList>
            <consortium name="International rice genome sequencing project (IRGSP)"/>
            <person name="Matsumoto T."/>
            <person name="Wu J."/>
            <person name="Kanamori H."/>
            <person name="Katayose Y."/>
            <person name="Fujisawa M."/>
            <person name="Namiki N."/>
            <person name="Mizuno H."/>
            <person name="Yamamoto K."/>
            <person name="Antonio B.A."/>
            <person name="Baba T."/>
            <person name="Sakata K."/>
            <person name="Nagamura Y."/>
            <person name="Aoki H."/>
            <person name="Arikawa K."/>
            <person name="Arita K."/>
            <person name="Bito T."/>
            <person name="Chiden Y."/>
            <person name="Fujitsuka N."/>
            <person name="Fukunaka R."/>
            <person name="Hamada M."/>
            <person name="Harada C."/>
            <person name="Hayashi A."/>
            <person name="Hijishita S."/>
            <person name="Honda M."/>
            <person name="Hosokawa S."/>
            <person name="Ichikawa Y."/>
            <person name="Idonuma A."/>
            <person name="Iijima M."/>
            <person name="Ikeda M."/>
            <person name="Ikeno M."/>
            <person name="Ito K."/>
            <person name="Ito S."/>
            <person name="Ito T."/>
            <person name="Ito Y."/>
            <person name="Ito Y."/>
            <person name="Iwabuchi A."/>
            <person name="Kamiya K."/>
            <person name="Karasawa W."/>
            <person name="Kurita K."/>
            <person name="Katagiri S."/>
            <person name="Kikuta A."/>
            <person name="Kobayashi H."/>
            <person name="Kobayashi N."/>
            <person name="Machita K."/>
            <person name="Maehara T."/>
            <person name="Masukawa M."/>
            <person name="Mizubayashi T."/>
            <person name="Mukai Y."/>
            <person name="Nagasaki H."/>
            <person name="Nagata Y."/>
            <person name="Naito S."/>
            <person name="Nakashima M."/>
            <person name="Nakama Y."/>
            <person name="Nakamichi Y."/>
            <person name="Nakamura M."/>
            <person name="Meguro A."/>
            <person name="Negishi M."/>
            <person name="Ohta I."/>
            <person name="Ohta T."/>
            <person name="Okamoto M."/>
            <person name="Ono N."/>
            <person name="Saji S."/>
            <person name="Sakaguchi M."/>
            <person name="Sakai K."/>
            <person name="Shibata M."/>
            <person name="Shimokawa T."/>
            <person name="Song J."/>
            <person name="Takazaki Y."/>
            <person name="Terasawa K."/>
            <person name="Tsugane M."/>
            <person name="Tsuji K."/>
            <person name="Ueda S."/>
            <person name="Waki K."/>
            <person name="Yamagata H."/>
            <person name="Yamamoto M."/>
            <person name="Yamamoto S."/>
            <person name="Yamane H."/>
            <person name="Yoshiki S."/>
            <person name="Yoshihara R."/>
            <person name="Yukawa K."/>
            <person name="Zhong H."/>
            <person name="Yano M."/>
            <person name="Yuan Q."/>
            <person name="Ouyang S."/>
            <person name="Liu J."/>
            <person name="Jones K.M."/>
            <person name="Gansberger K."/>
            <person name="Moffat K."/>
            <person name="Hill J."/>
            <person name="Bera J."/>
            <person name="Fadrosh D."/>
            <person name="Jin S."/>
            <person name="Johri S."/>
            <person name="Kim M."/>
            <person name="Overton L."/>
            <person name="Reardon M."/>
            <person name="Tsitrin T."/>
            <person name="Vuong H."/>
            <person name="Weaver B."/>
            <person name="Ciecko A."/>
            <person name="Tallon L."/>
            <person name="Jackson J."/>
            <person name="Pai G."/>
            <person name="Aken S.V."/>
            <person name="Utterback T."/>
            <person name="Reidmuller S."/>
            <person name="Feldblyum T."/>
            <person name="Hsiao J."/>
            <person name="Zismann V."/>
            <person name="Iobst S."/>
            <person name="de Vazeille A.R."/>
            <person name="Buell C.R."/>
            <person name="Ying K."/>
            <person name="Li Y."/>
            <person name="Lu T."/>
            <person name="Huang Y."/>
            <person name="Zhao Q."/>
            <person name="Feng Q."/>
            <person name="Zhang L."/>
            <person name="Zhu J."/>
            <person name="Weng Q."/>
            <person name="Mu J."/>
            <person name="Lu Y."/>
            <person name="Fan D."/>
            <person name="Liu Y."/>
            <person name="Guan J."/>
            <person name="Zhang Y."/>
            <person name="Yu S."/>
            <person name="Liu X."/>
            <person name="Zhang Y."/>
            <person name="Hong G."/>
            <person name="Han B."/>
            <person name="Choisne N."/>
            <person name="Demange N."/>
            <person name="Orjeda G."/>
            <person name="Samain S."/>
            <person name="Cattolico L."/>
            <person name="Pelletier E."/>
            <person name="Couloux A."/>
            <person name="Segurens B."/>
            <person name="Wincker P."/>
            <person name="D'Hont A."/>
            <person name="Scarpelli C."/>
            <person name="Weissenbach J."/>
            <person name="Salanoubat M."/>
            <person name="Quetier F."/>
            <person name="Yu Y."/>
            <person name="Kim H.R."/>
            <person name="Rambo T."/>
            <person name="Currie J."/>
            <person name="Collura K."/>
            <person name="Luo M."/>
            <person name="Yang T."/>
            <person name="Ammiraju J.S.S."/>
            <person name="Engler F."/>
            <person name="Soderlund C."/>
            <person name="Wing R.A."/>
            <person name="Palmer L.E."/>
            <person name="de la Bastide M."/>
            <person name="Spiegel L."/>
            <person name="Nascimento L."/>
            <person name="Zutavern T."/>
            <person name="O'Shaughnessy A."/>
            <person name="Dike S."/>
            <person name="Dedhia N."/>
            <person name="Preston R."/>
            <person name="Balija V."/>
            <person name="McCombie W.R."/>
            <person name="Chow T."/>
            <person name="Chen H."/>
            <person name="Chung M."/>
            <person name="Chen C."/>
            <person name="Shaw J."/>
            <person name="Wu H."/>
            <person name="Hsiao K."/>
            <person name="Chao Y."/>
            <person name="Chu M."/>
            <person name="Cheng C."/>
            <person name="Hour A."/>
            <person name="Lee P."/>
            <person name="Lin S."/>
            <person name="Lin Y."/>
            <person name="Liou J."/>
            <person name="Liu S."/>
            <person name="Hsing Y."/>
            <person name="Raghuvanshi S."/>
            <person name="Mohanty A."/>
            <person name="Bharti A.K."/>
            <person name="Gaur A."/>
            <person name="Gupta V."/>
            <person name="Kumar D."/>
            <person name="Ravi V."/>
            <person name="Vij S."/>
            <person name="Kapur A."/>
            <person name="Khurana P."/>
            <person name="Khurana P."/>
            <person name="Khurana J.P."/>
            <person name="Tyagi A.K."/>
            <person name="Gaikwad K."/>
            <person name="Singh A."/>
            <person name="Dalal V."/>
            <person name="Srivastava S."/>
            <person name="Dixit A."/>
            <person name="Pal A.K."/>
            <person name="Ghazi I.A."/>
            <person name="Yadav M."/>
            <person name="Pandit A."/>
            <person name="Bhargava A."/>
            <person name="Sureshbabu K."/>
            <person name="Batra K."/>
            <person name="Sharma T.R."/>
            <person name="Mohapatra T."/>
            <person name="Singh N.K."/>
            <person name="Messing J."/>
            <person name="Nelson A.B."/>
            <person name="Fuks G."/>
            <person name="Kavchok S."/>
            <person name="Keizer G."/>
            <person name="Linton E."/>
            <person name="Llaca V."/>
            <person name="Song R."/>
            <person name="Tanyolac B."/>
            <person name="Young S."/>
            <person name="Ho-Il K."/>
            <person name="Hahn J.H."/>
            <person name="Sangsakoo G."/>
            <person name="Vanavichit A."/>
            <person name="de Mattos Luiz.A.T."/>
            <person name="Zimmer P.D."/>
            <person name="Malone G."/>
            <person name="Dellagostin O."/>
            <person name="de Oliveira A.C."/>
            <person name="Bevan M."/>
            <person name="Bancroft I."/>
            <person name="Minx P."/>
            <person name="Cordum H."/>
            <person name="Wilson R."/>
            <person name="Cheng Z."/>
            <person name="Jin W."/>
            <person name="Jiang J."/>
            <person name="Leong S.A."/>
            <person name="Iwama H."/>
            <person name="Gojobori T."/>
            <person name="Itoh T."/>
            <person name="Niimura Y."/>
            <person name="Fujii Y."/>
            <person name="Habara T."/>
            <person name="Sakai H."/>
            <person name="Sato Y."/>
            <person name="Wilson G."/>
            <person name="Kumar K."/>
            <person name="McCouch S."/>
            <person name="Juretic N."/>
            <person name="Hoen D."/>
            <person name="Wright S."/>
            <person name="Bruskiewich R."/>
            <person name="Bureau T."/>
            <person name="Miyao A."/>
            <person name="Hirochika H."/>
            <person name="Nishikawa T."/>
            <person name="Kadowaki K."/>
            <person name="Sugiura M."/>
            <person name="Burr B."/>
            <person name="Sasaki T."/>
        </authorList>
    </citation>
    <scope>NUCLEOTIDE SEQUENCE [LARGE SCALE GENOMIC DNA]</scope>
    <source>
        <strain evidence="3">cv. Nipponbare</strain>
    </source>
</reference>
<name>Q6YTL0_ORYSJ</name>